<dbReference type="Proteomes" id="UP000737018">
    <property type="component" value="Unassembled WGS sequence"/>
</dbReference>
<gene>
    <name evidence="1" type="ORF">CMV_019951</name>
</gene>
<sequence>MLPIGSTIKGTENGLCEYSFEVPTDEGTEIYLCEYSFEELFRDLQLTDRNHVQILCKPYAPSQRLAPIVKKIGVHVECNCLSLQSGLGLPMDTENGSDLGLAFDSSNVDGFDLGSSSMAQLVPAQIRSNPNPMAITFSNLHTESYVSRDNLTKDDIKISLVKMDFSLYLHYDILRSDAEKDDCKSSKRRSYCVSVFCFFALRHFCIKKEYGFK</sequence>
<reference evidence="1" key="1">
    <citation type="submission" date="2020-03" db="EMBL/GenBank/DDBJ databases">
        <title>Castanea mollissima Vanexum genome sequencing.</title>
        <authorList>
            <person name="Staton M."/>
        </authorList>
    </citation>
    <scope>NUCLEOTIDE SEQUENCE</scope>
    <source>
        <tissue evidence="1">Leaf</tissue>
    </source>
</reference>
<protein>
    <submittedName>
        <fullName evidence="1">Uncharacterized protein</fullName>
    </submittedName>
</protein>
<dbReference type="EMBL" id="JRKL02003600">
    <property type="protein sequence ID" value="KAF3954749.1"/>
    <property type="molecule type" value="Genomic_DNA"/>
</dbReference>
<accession>A0A8J4VMA1</accession>
<dbReference type="AlphaFoldDB" id="A0A8J4VMA1"/>
<organism evidence="1 2">
    <name type="scientific">Castanea mollissima</name>
    <name type="common">Chinese chestnut</name>
    <dbReference type="NCBI Taxonomy" id="60419"/>
    <lineage>
        <taxon>Eukaryota</taxon>
        <taxon>Viridiplantae</taxon>
        <taxon>Streptophyta</taxon>
        <taxon>Embryophyta</taxon>
        <taxon>Tracheophyta</taxon>
        <taxon>Spermatophyta</taxon>
        <taxon>Magnoliopsida</taxon>
        <taxon>eudicotyledons</taxon>
        <taxon>Gunneridae</taxon>
        <taxon>Pentapetalae</taxon>
        <taxon>rosids</taxon>
        <taxon>fabids</taxon>
        <taxon>Fagales</taxon>
        <taxon>Fagaceae</taxon>
        <taxon>Castanea</taxon>
    </lineage>
</organism>
<proteinExistence type="predicted"/>
<evidence type="ECO:0000313" key="1">
    <source>
        <dbReference type="EMBL" id="KAF3954749.1"/>
    </source>
</evidence>
<evidence type="ECO:0000313" key="2">
    <source>
        <dbReference type="Proteomes" id="UP000737018"/>
    </source>
</evidence>
<comment type="caution">
    <text evidence="1">The sequence shown here is derived from an EMBL/GenBank/DDBJ whole genome shotgun (WGS) entry which is preliminary data.</text>
</comment>
<keyword evidence="2" id="KW-1185">Reference proteome</keyword>
<name>A0A8J4VMA1_9ROSI</name>